<keyword evidence="4" id="KW-1185">Reference proteome</keyword>
<proteinExistence type="predicted"/>
<evidence type="ECO:0000313" key="3">
    <source>
        <dbReference type="Proteomes" id="UP000234951"/>
    </source>
</evidence>
<comment type="caution">
    <text evidence="1">The sequence shown here is derived from an EMBL/GenBank/DDBJ whole genome shotgun (WGS) entry which is preliminary data.</text>
</comment>
<dbReference type="EMBL" id="PGVD01000010">
    <property type="protein sequence ID" value="PLS00450.1"/>
    <property type="molecule type" value="Genomic_DNA"/>
</dbReference>
<evidence type="ECO:0000313" key="4">
    <source>
        <dbReference type="Proteomes" id="UP000235114"/>
    </source>
</evidence>
<dbReference type="Proteomes" id="UP000235114">
    <property type="component" value="Unassembled WGS sequence"/>
</dbReference>
<evidence type="ECO:0000313" key="1">
    <source>
        <dbReference type="EMBL" id="PLR80225.1"/>
    </source>
</evidence>
<gene>
    <name evidence="1" type="ORF">CU635_18805</name>
    <name evidence="2" type="ORF">CVD25_02605</name>
</gene>
<evidence type="ECO:0000313" key="2">
    <source>
        <dbReference type="EMBL" id="PLS00450.1"/>
    </source>
</evidence>
<protein>
    <submittedName>
        <fullName evidence="1">Uncharacterized protein</fullName>
    </submittedName>
</protein>
<dbReference type="EMBL" id="PGVA01000055">
    <property type="protein sequence ID" value="PLR80225.1"/>
    <property type="molecule type" value="Genomic_DNA"/>
</dbReference>
<accession>A0A2N5GHD6</accession>
<reference evidence="2 4" key="2">
    <citation type="submission" date="2017-12" db="EMBL/GenBank/DDBJ databases">
        <title>Comparative Functional Genomics of Dry Heat Resistant strains isolated from the Viking Spacecraft.</title>
        <authorList>
            <person name="Seuylemezian A."/>
            <person name="Cooper K."/>
            <person name="Vaishampayan P."/>
        </authorList>
    </citation>
    <scope>NUCLEOTIDE SEQUENCE [LARGE SCALE GENOMIC DNA]</scope>
    <source>
        <strain evidence="2 4">ATCC 29669</strain>
    </source>
</reference>
<dbReference type="Proteomes" id="UP000234951">
    <property type="component" value="Unassembled WGS sequence"/>
</dbReference>
<reference evidence="1 3" key="1">
    <citation type="submission" date="2017-11" db="EMBL/GenBank/DDBJ databases">
        <title>Comparitive Functional Genomics of Dry Heat Resistant strains isolated from the Viking Spacecraft.</title>
        <authorList>
            <person name="Seuylemezian A."/>
            <person name="Cooper K."/>
            <person name="Vaishampayan P."/>
        </authorList>
    </citation>
    <scope>NUCLEOTIDE SEQUENCE [LARGE SCALE GENOMIC DNA]</scope>
    <source>
        <strain evidence="1 3">M4.6</strain>
    </source>
</reference>
<sequence length="79" mass="9180">MVKLKPQEIGAFILKTNSNEDKNSRENFSCAISIKMYCHLGIKVLYYYLLPVRRKATKQETTKKLLTFELKPDSIKKSP</sequence>
<name>A0A2N5GHD6_9BACI</name>
<dbReference type="AlphaFoldDB" id="A0A2N5GHD6"/>
<organism evidence="1 3">
    <name type="scientific">Bacillus canaveralius</name>
    <dbReference type="NCBI Taxonomy" id="1403243"/>
    <lineage>
        <taxon>Bacteria</taxon>
        <taxon>Bacillati</taxon>
        <taxon>Bacillota</taxon>
        <taxon>Bacilli</taxon>
        <taxon>Bacillales</taxon>
        <taxon>Bacillaceae</taxon>
        <taxon>Bacillus</taxon>
    </lineage>
</organism>